<evidence type="ECO:0000313" key="3">
    <source>
        <dbReference type="Proteomes" id="UP000046067"/>
    </source>
</evidence>
<protein>
    <submittedName>
        <fullName evidence="2">Uncharacterized protein</fullName>
    </submittedName>
</protein>
<reference evidence="2 3" key="1">
    <citation type="submission" date="2015-07" db="EMBL/GenBank/DDBJ databases">
        <authorList>
            <consortium name="Pathogen Informatics"/>
        </authorList>
    </citation>
    <scope>NUCLEOTIDE SEQUENCE [LARGE SCALE GENOMIC DNA]</scope>
    <source>
        <strain evidence="2 3">A325</strain>
    </source>
</reference>
<sequence>MALITVIVTNATNRVLSFNVGVYLICATFLMCAATCHSEARSVH</sequence>
<keyword evidence="1" id="KW-0812">Transmembrane</keyword>
<feature type="transmembrane region" description="Helical" evidence="1">
    <location>
        <begin position="20"/>
        <end position="38"/>
    </location>
</feature>
<name>A0A655Y5M0_VIBCL</name>
<proteinExistence type="predicted"/>
<evidence type="ECO:0000256" key="1">
    <source>
        <dbReference type="SAM" id="Phobius"/>
    </source>
</evidence>
<organism evidence="2 3">
    <name type="scientific">Vibrio cholerae</name>
    <dbReference type="NCBI Taxonomy" id="666"/>
    <lineage>
        <taxon>Bacteria</taxon>
        <taxon>Pseudomonadati</taxon>
        <taxon>Pseudomonadota</taxon>
        <taxon>Gammaproteobacteria</taxon>
        <taxon>Vibrionales</taxon>
        <taxon>Vibrionaceae</taxon>
        <taxon>Vibrio</taxon>
    </lineage>
</organism>
<dbReference type="AlphaFoldDB" id="A0A655Y5M0"/>
<keyword evidence="1" id="KW-0472">Membrane</keyword>
<evidence type="ECO:0000313" key="2">
    <source>
        <dbReference type="EMBL" id="CSC29942.1"/>
    </source>
</evidence>
<keyword evidence="1" id="KW-1133">Transmembrane helix</keyword>
<accession>A0A655Y5M0</accession>
<dbReference type="EMBL" id="CWQJ01000013">
    <property type="protein sequence ID" value="CSC29942.1"/>
    <property type="molecule type" value="Genomic_DNA"/>
</dbReference>
<dbReference type="Proteomes" id="UP000046067">
    <property type="component" value="Unassembled WGS sequence"/>
</dbReference>
<gene>
    <name evidence="2" type="ORF">ERS013201_02284</name>
</gene>